<accession>A0A1V4KEA2</accession>
<dbReference type="Proteomes" id="UP000190648">
    <property type="component" value="Unassembled WGS sequence"/>
</dbReference>
<reference evidence="1 2" key="1">
    <citation type="submission" date="2016-02" db="EMBL/GenBank/DDBJ databases">
        <title>Band-tailed pigeon sequencing and assembly.</title>
        <authorList>
            <person name="Soares A.E."/>
            <person name="Novak B.J."/>
            <person name="Rice E.S."/>
            <person name="O'Connell B."/>
            <person name="Chang D."/>
            <person name="Weber S."/>
            <person name="Shapiro B."/>
        </authorList>
    </citation>
    <scope>NUCLEOTIDE SEQUENCE [LARGE SCALE GENOMIC DNA]</scope>
    <source>
        <strain evidence="1">BTP2013</strain>
        <tissue evidence="1">Blood</tissue>
    </source>
</reference>
<gene>
    <name evidence="1" type="ORF">AV530_008553</name>
</gene>
<dbReference type="EMBL" id="LSYS01003422">
    <property type="protein sequence ID" value="OPJ82796.1"/>
    <property type="molecule type" value="Genomic_DNA"/>
</dbReference>
<organism evidence="1 2">
    <name type="scientific">Patagioenas fasciata monilis</name>
    <dbReference type="NCBI Taxonomy" id="372326"/>
    <lineage>
        <taxon>Eukaryota</taxon>
        <taxon>Metazoa</taxon>
        <taxon>Chordata</taxon>
        <taxon>Craniata</taxon>
        <taxon>Vertebrata</taxon>
        <taxon>Euteleostomi</taxon>
        <taxon>Archelosauria</taxon>
        <taxon>Archosauria</taxon>
        <taxon>Dinosauria</taxon>
        <taxon>Saurischia</taxon>
        <taxon>Theropoda</taxon>
        <taxon>Coelurosauria</taxon>
        <taxon>Aves</taxon>
        <taxon>Neognathae</taxon>
        <taxon>Neoaves</taxon>
        <taxon>Columbimorphae</taxon>
        <taxon>Columbiformes</taxon>
        <taxon>Columbidae</taxon>
        <taxon>Patagioenas</taxon>
    </lineage>
</organism>
<dbReference type="AlphaFoldDB" id="A0A1V4KEA2"/>
<name>A0A1V4KEA2_PATFA</name>
<protein>
    <submittedName>
        <fullName evidence="1">Uncharacterized protein</fullName>
    </submittedName>
</protein>
<evidence type="ECO:0000313" key="2">
    <source>
        <dbReference type="Proteomes" id="UP000190648"/>
    </source>
</evidence>
<comment type="caution">
    <text evidence="1">The sequence shown here is derived from an EMBL/GenBank/DDBJ whole genome shotgun (WGS) entry which is preliminary data.</text>
</comment>
<keyword evidence="2" id="KW-1185">Reference proteome</keyword>
<sequence>MPLPLPTTLKENYKTLKVKSCSFFIGSAELDTKHGNLSRKRTGTDVWLLGRKMHPMIAEFSSKPSQHYSVSGFVQLFFSVSLLSVQHLTTVLARCK</sequence>
<evidence type="ECO:0000313" key="1">
    <source>
        <dbReference type="EMBL" id="OPJ82796.1"/>
    </source>
</evidence>
<proteinExistence type="predicted"/>